<dbReference type="Gene3D" id="3.40.720.10">
    <property type="entry name" value="Alkaline Phosphatase, subunit A"/>
    <property type="match status" value="2"/>
</dbReference>
<dbReference type="EMBL" id="QEOB01000002">
    <property type="protein sequence ID" value="PVX86368.1"/>
    <property type="molecule type" value="Genomic_DNA"/>
</dbReference>
<name>A0ABX5KVY5_9BURK</name>
<dbReference type="Pfam" id="PF04185">
    <property type="entry name" value="Phosphoesterase"/>
    <property type="match status" value="1"/>
</dbReference>
<dbReference type="EC" id="3.1.4.3" evidence="2"/>
<dbReference type="InterPro" id="IPR006311">
    <property type="entry name" value="TAT_signal"/>
</dbReference>
<dbReference type="PANTHER" id="PTHR31956">
    <property type="entry name" value="NON-SPECIFIC PHOSPHOLIPASE C4-RELATED"/>
    <property type="match status" value="1"/>
</dbReference>
<evidence type="ECO:0000256" key="3">
    <source>
        <dbReference type="ARBA" id="ARBA00022801"/>
    </source>
</evidence>
<dbReference type="PROSITE" id="PS51318">
    <property type="entry name" value="TAT"/>
    <property type="match status" value="1"/>
</dbReference>
<evidence type="ECO:0000256" key="2">
    <source>
        <dbReference type="ARBA" id="ARBA00012018"/>
    </source>
</evidence>
<sequence length="723" mass="78734">MTPMDRRDFLRAAAAGATLSLFPPAIQRALAIPANNATGTIADVEHIVVMMQENRSFDHYFGTLPGVRGFSDRFTIPLPGGAADGKAGGKTIWQQSDGTRTILPFHLDSRKGNALLAGGAHTWRDAHEAWDNGRMTHWPKFKGNASMGYLLADDLPFHFALANAFTICDAYYCSLHGGTNANRLFLFTGTNGPTASPYAVVDNNGWDNLGPPGVGLTWTTYPERLQEAGVTWKVYENQPDNYTDNPLVGFARYRKAHAALEGSPELPWTSELDAREPLYKGIGNTMADGGFLQALKDDIAANRLPQVSWIIAPKGYCEHPAVSTPGQGAYYLQTLLDTLTENPEIWSKTVLFVNYDENDCFFDHMPPPCPPSRTRDGGYAGKSTASTRHEYFSVPNPNGDSAPVEPDGLPFGPGPRVPMIVASPWSTGGFVNSEVFDHTSVLRFIERRFGVREPNISPWRRAVFGDLSSAFNFSMPNEKPSHGFPAPTRAQADAQNVQQGALKRVPLPPPGSQSMPTQVRIARPSRALPYRLHVDAGVDARRHKVQLEFGNEGTAGVVFHVYDRLRLDAIPRRYTVEAGKTLSDTWTPAAGSDGAYSLWVLGPNGFHRAFEGNVRAAAHGPNPEVRVRDDAANNALGLSMANHGHAETSVTVTVTANAYRDDGPWTYTLRGREPVEATWPLAASGGWYDFTLSAENGVTRRFAGRVETGKDSVSDPAMGPSSP</sequence>
<dbReference type="PANTHER" id="PTHR31956:SF1">
    <property type="entry name" value="NON-SPECIFIC PHOSPHOLIPASE C1"/>
    <property type="match status" value="1"/>
</dbReference>
<dbReference type="Pfam" id="PF05506">
    <property type="entry name" value="PLipase_C_C"/>
    <property type="match status" value="2"/>
</dbReference>
<keyword evidence="6" id="KW-1185">Reference proteome</keyword>
<comment type="similarity">
    <text evidence="1">Belongs to the bacterial phospholipase C family.</text>
</comment>
<keyword evidence="3" id="KW-0378">Hydrolase</keyword>
<dbReference type="NCBIfam" id="TIGR03396">
    <property type="entry name" value="PC_PLC"/>
    <property type="match status" value="1"/>
</dbReference>
<comment type="caution">
    <text evidence="5">The sequence shown here is derived from an EMBL/GenBank/DDBJ whole genome shotgun (WGS) entry which is preliminary data.</text>
</comment>
<organism evidence="5 6">
    <name type="scientific">Paraburkholderia unamae</name>
    <dbReference type="NCBI Taxonomy" id="219649"/>
    <lineage>
        <taxon>Bacteria</taxon>
        <taxon>Pseudomonadati</taxon>
        <taxon>Pseudomonadota</taxon>
        <taxon>Betaproteobacteria</taxon>
        <taxon>Burkholderiales</taxon>
        <taxon>Burkholderiaceae</taxon>
        <taxon>Paraburkholderia</taxon>
    </lineage>
</organism>
<evidence type="ECO:0000256" key="1">
    <source>
        <dbReference type="ARBA" id="ARBA00009717"/>
    </source>
</evidence>
<evidence type="ECO:0000313" key="6">
    <source>
        <dbReference type="Proteomes" id="UP000245712"/>
    </source>
</evidence>
<proteinExistence type="inferred from homology"/>
<dbReference type="InterPro" id="IPR017767">
    <property type="entry name" value="PC-PLC"/>
</dbReference>
<accession>A0ABX5KVY5</accession>
<dbReference type="RefSeq" id="WP_116609807.1">
    <property type="nucleotide sequence ID" value="NZ_QEOB01000002.1"/>
</dbReference>
<protein>
    <recommendedName>
        <fullName evidence="2">phospholipase C</fullName>
        <ecNumber evidence="2">3.1.4.3</ecNumber>
    </recommendedName>
</protein>
<dbReference type="Proteomes" id="UP000245712">
    <property type="component" value="Unassembled WGS sequence"/>
</dbReference>
<reference evidence="5 6" key="1">
    <citation type="submission" date="2018-05" db="EMBL/GenBank/DDBJ databases">
        <title>Genomic Encyclopedia of Type Strains, Phase IV (KMG-V): Genome sequencing to study the core and pangenomes of soil and plant-associated prokaryotes.</title>
        <authorList>
            <person name="Whitman W."/>
        </authorList>
    </citation>
    <scope>NUCLEOTIDE SEQUENCE [LARGE SCALE GENOMIC DNA]</scope>
    <source>
        <strain evidence="5 6">SCZa-39</strain>
    </source>
</reference>
<evidence type="ECO:0000259" key="4">
    <source>
        <dbReference type="Pfam" id="PF05506"/>
    </source>
</evidence>
<evidence type="ECO:0000313" key="5">
    <source>
        <dbReference type="EMBL" id="PVX86368.1"/>
    </source>
</evidence>
<gene>
    <name evidence="5" type="ORF">C7402_102204</name>
</gene>
<dbReference type="InterPro" id="IPR017850">
    <property type="entry name" value="Alkaline_phosphatase_core_sf"/>
</dbReference>
<dbReference type="InterPro" id="IPR008475">
    <property type="entry name" value="PLipase_C_C"/>
</dbReference>
<dbReference type="InterPro" id="IPR007312">
    <property type="entry name" value="Phosphoesterase"/>
</dbReference>
<feature type="domain" description="Bacterial phospholipase C C-terminal" evidence="4">
    <location>
        <begin position="623"/>
        <end position="705"/>
    </location>
</feature>
<feature type="domain" description="Bacterial phospholipase C C-terminal" evidence="4">
    <location>
        <begin position="524"/>
        <end position="613"/>
    </location>
</feature>